<dbReference type="PANTHER" id="PTHR43086">
    <property type="entry name" value="VERY-LONG-CHAIN 3-OXOOACYL-COA REDUCTASE"/>
    <property type="match status" value="1"/>
</dbReference>
<dbReference type="EMBL" id="LXPE01000010">
    <property type="protein sequence ID" value="OBA27259.1"/>
    <property type="molecule type" value="Genomic_DNA"/>
</dbReference>
<dbReference type="SUPFAM" id="SSF51735">
    <property type="entry name" value="NAD(P)-binding Rossmann-fold domains"/>
    <property type="match status" value="1"/>
</dbReference>
<dbReference type="InterPro" id="IPR002347">
    <property type="entry name" value="SDR_fam"/>
</dbReference>
<dbReference type="AlphaFoldDB" id="A0A1B7TES7"/>
<dbReference type="Proteomes" id="UP000092321">
    <property type="component" value="Unassembled WGS sequence"/>
</dbReference>
<comment type="caution">
    <text evidence="3">The sequence shown here is derived from an EMBL/GenBank/DDBJ whole genome shotgun (WGS) entry which is preliminary data.</text>
</comment>
<keyword evidence="1" id="KW-0521">NADP</keyword>
<gene>
    <name evidence="3" type="ORF">HANVADRAFT_52544</name>
</gene>
<organism evidence="3 4">
    <name type="scientific">Hanseniaspora valbyensis NRRL Y-1626</name>
    <dbReference type="NCBI Taxonomy" id="766949"/>
    <lineage>
        <taxon>Eukaryota</taxon>
        <taxon>Fungi</taxon>
        <taxon>Dikarya</taxon>
        <taxon>Ascomycota</taxon>
        <taxon>Saccharomycotina</taxon>
        <taxon>Saccharomycetes</taxon>
        <taxon>Saccharomycodales</taxon>
        <taxon>Saccharomycodaceae</taxon>
        <taxon>Hanseniaspora</taxon>
    </lineage>
</organism>
<dbReference type="InterPro" id="IPR036291">
    <property type="entry name" value="NAD(P)-bd_dom_sf"/>
</dbReference>
<proteinExistence type="predicted"/>
<evidence type="ECO:0000256" key="1">
    <source>
        <dbReference type="ARBA" id="ARBA00022857"/>
    </source>
</evidence>
<dbReference type="GO" id="GO:0016491">
    <property type="term" value="F:oxidoreductase activity"/>
    <property type="evidence" value="ECO:0007669"/>
    <property type="project" value="UniProtKB-KW"/>
</dbReference>
<keyword evidence="2" id="KW-0560">Oxidoreductase</keyword>
<dbReference type="PIRSF" id="PIRSF000126">
    <property type="entry name" value="11-beta-HSD1"/>
    <property type="match status" value="1"/>
</dbReference>
<name>A0A1B7TES7_9ASCO</name>
<reference evidence="4" key="1">
    <citation type="journal article" date="2016" name="Proc. Natl. Acad. Sci. U.S.A.">
        <title>Comparative genomics of biotechnologically important yeasts.</title>
        <authorList>
            <person name="Riley R."/>
            <person name="Haridas S."/>
            <person name="Wolfe K.H."/>
            <person name="Lopes M.R."/>
            <person name="Hittinger C.T."/>
            <person name="Goeker M."/>
            <person name="Salamov A.A."/>
            <person name="Wisecaver J.H."/>
            <person name="Long T.M."/>
            <person name="Calvey C.H."/>
            <person name="Aerts A.L."/>
            <person name="Barry K.W."/>
            <person name="Choi C."/>
            <person name="Clum A."/>
            <person name="Coughlan A.Y."/>
            <person name="Deshpande S."/>
            <person name="Douglass A.P."/>
            <person name="Hanson S.J."/>
            <person name="Klenk H.-P."/>
            <person name="LaButti K.M."/>
            <person name="Lapidus A."/>
            <person name="Lindquist E.A."/>
            <person name="Lipzen A.M."/>
            <person name="Meier-Kolthoff J.P."/>
            <person name="Ohm R.A."/>
            <person name="Otillar R.P."/>
            <person name="Pangilinan J.L."/>
            <person name="Peng Y."/>
            <person name="Rokas A."/>
            <person name="Rosa C.A."/>
            <person name="Scheuner C."/>
            <person name="Sibirny A.A."/>
            <person name="Slot J.C."/>
            <person name="Stielow J.B."/>
            <person name="Sun H."/>
            <person name="Kurtzman C.P."/>
            <person name="Blackwell M."/>
            <person name="Grigoriev I.V."/>
            <person name="Jeffries T.W."/>
        </authorList>
    </citation>
    <scope>NUCLEOTIDE SEQUENCE [LARGE SCALE GENOMIC DNA]</scope>
    <source>
        <strain evidence="4">NRRL Y-1626</strain>
    </source>
</reference>
<evidence type="ECO:0000313" key="3">
    <source>
        <dbReference type="EMBL" id="OBA27259.1"/>
    </source>
</evidence>
<keyword evidence="4" id="KW-1185">Reference proteome</keyword>
<accession>A0A1B7TES7</accession>
<dbReference type="OrthoDB" id="5545019at2759"/>
<evidence type="ECO:0000256" key="2">
    <source>
        <dbReference type="ARBA" id="ARBA00023002"/>
    </source>
</evidence>
<dbReference type="Pfam" id="PF00106">
    <property type="entry name" value="adh_short"/>
    <property type="match status" value="1"/>
</dbReference>
<dbReference type="PANTHER" id="PTHR43086:SF2">
    <property type="entry name" value="HYDROXYSTEROID DEHYDROGENASE-LIKE PROTEIN 1"/>
    <property type="match status" value="1"/>
</dbReference>
<dbReference type="CDD" id="cd05356">
    <property type="entry name" value="17beta-HSD1_like_SDR_c"/>
    <property type="match status" value="1"/>
</dbReference>
<protein>
    <submittedName>
        <fullName evidence="3">NAD(P)-binding protein</fullName>
    </submittedName>
</protein>
<dbReference type="GO" id="GO:0030497">
    <property type="term" value="P:fatty acid elongation"/>
    <property type="evidence" value="ECO:0007669"/>
    <property type="project" value="TreeGrafter"/>
</dbReference>
<sequence length="345" mass="39216">MIGLENNLISKYINQITSSKLLAFVGFIIILQKLYKVIRLFLNLCVLGNYNKNLQVYNNKDKSYKYYALVTGCTDGIGLEYTKQLASKGYNVILLSRTQEKLETLSNELKQEYPEGNFPIYVLNCKNVDEEETAKLANFVKNYPLTVLINNVGLSHSIPTPFLETTQEEWRSIIDINCIATLAITQSVIPSIKKTVASDPKLRGLILTMGSFGALFPSPLLATYSGSKAFLQNWSMAMNRELLKYKIDTNLVLSYLVTSKMSKIRRSSLLIPTPKQFVRSVFTNLNNHGGALERYATSTPYWSHAIYHFLVQELFGCYNGMVNLINFKFHLSIRERALKKKAKQI</sequence>
<evidence type="ECO:0000313" key="4">
    <source>
        <dbReference type="Proteomes" id="UP000092321"/>
    </source>
</evidence>
<dbReference type="Gene3D" id="3.40.50.720">
    <property type="entry name" value="NAD(P)-binding Rossmann-like Domain"/>
    <property type="match status" value="1"/>
</dbReference>
<dbReference type="PRINTS" id="PR00081">
    <property type="entry name" value="GDHRDH"/>
</dbReference>
<dbReference type="GO" id="GO:0005783">
    <property type="term" value="C:endoplasmic reticulum"/>
    <property type="evidence" value="ECO:0007669"/>
    <property type="project" value="TreeGrafter"/>
</dbReference>